<comment type="caution">
    <text evidence="6">The sequence shown here is derived from an EMBL/GenBank/DDBJ whole genome shotgun (WGS) entry which is preliminary data.</text>
</comment>
<comment type="similarity">
    <text evidence="1">Belongs to the LysR transcriptional regulatory family.</text>
</comment>
<keyword evidence="2" id="KW-0805">Transcription regulation</keyword>
<dbReference type="Pfam" id="PF03466">
    <property type="entry name" value="LysR_substrate"/>
    <property type="match status" value="1"/>
</dbReference>
<dbReference type="EMBL" id="JAVDXU010000001">
    <property type="protein sequence ID" value="MDR7269554.1"/>
    <property type="molecule type" value="Genomic_DNA"/>
</dbReference>
<dbReference type="SUPFAM" id="SSF53850">
    <property type="entry name" value="Periplasmic binding protein-like II"/>
    <property type="match status" value="1"/>
</dbReference>
<proteinExistence type="inferred from homology"/>
<dbReference type="InterPro" id="IPR005119">
    <property type="entry name" value="LysR_subst-bd"/>
</dbReference>
<dbReference type="Pfam" id="PF00126">
    <property type="entry name" value="HTH_1"/>
    <property type="match status" value="1"/>
</dbReference>
<dbReference type="Gene3D" id="3.40.190.290">
    <property type="match status" value="1"/>
</dbReference>
<dbReference type="Gene3D" id="1.10.10.10">
    <property type="entry name" value="Winged helix-like DNA-binding domain superfamily/Winged helix DNA-binding domain"/>
    <property type="match status" value="1"/>
</dbReference>
<dbReference type="RefSeq" id="WP_310264390.1">
    <property type="nucleotide sequence ID" value="NZ_JAVDXU010000001.1"/>
</dbReference>
<dbReference type="PROSITE" id="PS50931">
    <property type="entry name" value="HTH_LYSR"/>
    <property type="match status" value="1"/>
</dbReference>
<evidence type="ECO:0000256" key="3">
    <source>
        <dbReference type="ARBA" id="ARBA00023125"/>
    </source>
</evidence>
<keyword evidence="7" id="KW-1185">Reference proteome</keyword>
<accession>A0ABU1YL19</accession>
<dbReference type="InterPro" id="IPR036388">
    <property type="entry name" value="WH-like_DNA-bd_sf"/>
</dbReference>
<evidence type="ECO:0000313" key="6">
    <source>
        <dbReference type="EMBL" id="MDR7269554.1"/>
    </source>
</evidence>
<evidence type="ECO:0000256" key="2">
    <source>
        <dbReference type="ARBA" id="ARBA00023015"/>
    </source>
</evidence>
<sequence>MNARNPHYRIDPFDLRLFTAVADTGTITAGARAVHLSLAAASARLQALEQAVGAALMQRAKTGITLTDAGRTLLRHAGRLQREMEALHAGMAAHAHGVRSTVRLLCNTAAISEHLPPLLGPFLAAHPDIDVELRELDSQDVLFAMRQERADLGIVADHVATEGLNTTPFREDGLVAVLPAAWSRRLGVRKAGLAFAQLLAQPFVGLPSEAGLSRFLQARALQHGRGLHHRVQVQGFDALLQLVADGVGVAIVPALTARRLGRPGVFVAPLAEPWARRQLLLCFGNSEDITPGAAALLTALRPTTWPR</sequence>
<dbReference type="SUPFAM" id="SSF46785">
    <property type="entry name" value="Winged helix' DNA-binding domain"/>
    <property type="match status" value="1"/>
</dbReference>
<dbReference type="Proteomes" id="UP001180453">
    <property type="component" value="Unassembled WGS sequence"/>
</dbReference>
<evidence type="ECO:0000256" key="1">
    <source>
        <dbReference type="ARBA" id="ARBA00009437"/>
    </source>
</evidence>
<dbReference type="PANTHER" id="PTHR30419:SF2">
    <property type="entry name" value="LYSR FAMILY TRANSCRIPTIONAL REGULATOR"/>
    <property type="match status" value="1"/>
</dbReference>
<dbReference type="PANTHER" id="PTHR30419">
    <property type="entry name" value="HTH-TYPE TRANSCRIPTIONAL REGULATOR YBHD"/>
    <property type="match status" value="1"/>
</dbReference>
<protein>
    <submittedName>
        <fullName evidence="6">Molybdate transport repressor ModE-like protein</fullName>
    </submittedName>
</protein>
<keyword evidence="3" id="KW-0238">DNA-binding</keyword>
<keyword evidence="4" id="KW-0804">Transcription</keyword>
<organism evidence="6 7">
    <name type="scientific">Roseateles saccharophilus</name>
    <name type="common">Pseudomonas saccharophila</name>
    <dbReference type="NCBI Taxonomy" id="304"/>
    <lineage>
        <taxon>Bacteria</taxon>
        <taxon>Pseudomonadati</taxon>
        <taxon>Pseudomonadota</taxon>
        <taxon>Betaproteobacteria</taxon>
        <taxon>Burkholderiales</taxon>
        <taxon>Sphaerotilaceae</taxon>
        <taxon>Roseateles</taxon>
    </lineage>
</organism>
<evidence type="ECO:0000259" key="5">
    <source>
        <dbReference type="PROSITE" id="PS50931"/>
    </source>
</evidence>
<feature type="domain" description="HTH lysR-type" evidence="5">
    <location>
        <begin position="10"/>
        <end position="67"/>
    </location>
</feature>
<dbReference type="InterPro" id="IPR050950">
    <property type="entry name" value="HTH-type_LysR_regulators"/>
</dbReference>
<name>A0ABU1YL19_ROSSA</name>
<dbReference type="InterPro" id="IPR000847">
    <property type="entry name" value="LysR_HTH_N"/>
</dbReference>
<reference evidence="6 7" key="1">
    <citation type="submission" date="2023-07" db="EMBL/GenBank/DDBJ databases">
        <title>Sorghum-associated microbial communities from plants grown in Nebraska, USA.</title>
        <authorList>
            <person name="Schachtman D."/>
        </authorList>
    </citation>
    <scope>NUCLEOTIDE SEQUENCE [LARGE SCALE GENOMIC DNA]</scope>
    <source>
        <strain evidence="6 7">BE314</strain>
    </source>
</reference>
<gene>
    <name evidence="6" type="ORF">J2X20_002183</name>
</gene>
<dbReference type="InterPro" id="IPR036390">
    <property type="entry name" value="WH_DNA-bd_sf"/>
</dbReference>
<evidence type="ECO:0000313" key="7">
    <source>
        <dbReference type="Proteomes" id="UP001180453"/>
    </source>
</evidence>
<evidence type="ECO:0000256" key="4">
    <source>
        <dbReference type="ARBA" id="ARBA00023163"/>
    </source>
</evidence>